<dbReference type="InterPro" id="IPR018060">
    <property type="entry name" value="HTH_AraC"/>
</dbReference>
<keyword evidence="1" id="KW-0805">Transcription regulation</keyword>
<evidence type="ECO:0000256" key="1">
    <source>
        <dbReference type="ARBA" id="ARBA00023015"/>
    </source>
</evidence>
<comment type="caution">
    <text evidence="4">The sequence shown here is derived from an EMBL/GenBank/DDBJ whole genome shotgun (WGS) entry which is preliminary data.</text>
</comment>
<evidence type="ECO:0000259" key="3">
    <source>
        <dbReference type="PROSITE" id="PS01124"/>
    </source>
</evidence>
<dbReference type="InterPro" id="IPR009057">
    <property type="entry name" value="Homeodomain-like_sf"/>
</dbReference>
<dbReference type="PANTHER" id="PTHR43436">
    <property type="entry name" value="ARAC-FAMILY TRANSCRIPTIONAL REGULATOR"/>
    <property type="match status" value="1"/>
</dbReference>
<accession>A0A916RK48</accession>
<dbReference type="SUPFAM" id="SSF46689">
    <property type="entry name" value="Homeodomain-like"/>
    <property type="match status" value="2"/>
</dbReference>
<keyword evidence="2" id="KW-0804">Transcription</keyword>
<dbReference type="PANTHER" id="PTHR43436:SF1">
    <property type="entry name" value="TRANSCRIPTIONAL REGULATORY PROTEIN"/>
    <property type="match status" value="1"/>
</dbReference>
<dbReference type="GO" id="GO:0003700">
    <property type="term" value="F:DNA-binding transcription factor activity"/>
    <property type="evidence" value="ECO:0007669"/>
    <property type="project" value="InterPro"/>
</dbReference>
<organism evidence="4 5">
    <name type="scientific">Edaphobacter acidisoli</name>
    <dbReference type="NCBI Taxonomy" id="2040573"/>
    <lineage>
        <taxon>Bacteria</taxon>
        <taxon>Pseudomonadati</taxon>
        <taxon>Acidobacteriota</taxon>
        <taxon>Terriglobia</taxon>
        <taxon>Terriglobales</taxon>
        <taxon>Acidobacteriaceae</taxon>
        <taxon>Edaphobacter</taxon>
    </lineage>
</organism>
<dbReference type="PROSITE" id="PS01124">
    <property type="entry name" value="HTH_ARAC_FAMILY_2"/>
    <property type="match status" value="1"/>
</dbReference>
<reference evidence="4" key="2">
    <citation type="submission" date="2020-09" db="EMBL/GenBank/DDBJ databases">
        <authorList>
            <person name="Sun Q."/>
            <person name="Zhou Y."/>
        </authorList>
    </citation>
    <scope>NUCLEOTIDE SEQUENCE</scope>
    <source>
        <strain evidence="4">CGMCC 1.15447</strain>
    </source>
</reference>
<dbReference type="EMBL" id="BMJB01000001">
    <property type="protein sequence ID" value="GGA59686.1"/>
    <property type="molecule type" value="Genomic_DNA"/>
</dbReference>
<evidence type="ECO:0000313" key="4">
    <source>
        <dbReference type="EMBL" id="GGA59686.1"/>
    </source>
</evidence>
<dbReference type="AlphaFoldDB" id="A0A916RK48"/>
<dbReference type="Gene3D" id="1.10.10.60">
    <property type="entry name" value="Homeodomain-like"/>
    <property type="match status" value="1"/>
</dbReference>
<keyword evidence="5" id="KW-1185">Reference proteome</keyword>
<proteinExistence type="predicted"/>
<name>A0A916RK48_9BACT</name>
<dbReference type="GO" id="GO:0043565">
    <property type="term" value="F:sequence-specific DNA binding"/>
    <property type="evidence" value="ECO:0007669"/>
    <property type="project" value="InterPro"/>
</dbReference>
<evidence type="ECO:0000256" key="2">
    <source>
        <dbReference type="ARBA" id="ARBA00023163"/>
    </source>
</evidence>
<dbReference type="SMART" id="SM00342">
    <property type="entry name" value="HTH_ARAC"/>
    <property type="match status" value="1"/>
</dbReference>
<dbReference type="Proteomes" id="UP000648801">
    <property type="component" value="Unassembled WGS sequence"/>
</dbReference>
<gene>
    <name evidence="4" type="ORF">GCM10011507_08950</name>
</gene>
<dbReference type="Pfam" id="PF06719">
    <property type="entry name" value="AraC_N"/>
    <property type="match status" value="1"/>
</dbReference>
<dbReference type="Pfam" id="PF12833">
    <property type="entry name" value="HTH_18"/>
    <property type="match status" value="1"/>
</dbReference>
<evidence type="ECO:0000313" key="5">
    <source>
        <dbReference type="Proteomes" id="UP000648801"/>
    </source>
</evidence>
<protein>
    <submittedName>
        <fullName evidence="4">AraC family transcriptional regulator</fullName>
    </submittedName>
</protein>
<feature type="domain" description="HTH araC/xylS-type" evidence="3">
    <location>
        <begin position="226"/>
        <end position="324"/>
    </location>
</feature>
<dbReference type="InterPro" id="IPR009594">
    <property type="entry name" value="Tscrpt_reg_HTH_AraC_N"/>
</dbReference>
<sequence>MHTRTPISQYADINDKETIPMKKTVATTSYQPSRVTELRTELARQIAIRSTTEGLQPTAVPGMGLFRRSVPSACTSATYEPSLIVFVQGKKRINVGRSTYLCDSTTFLLTSIDLPVVSQVVAATKESPNLGLALSLSMPEVRSLLSSDELPAAAQPSGTQGMAIGKTTPELLDACLRLIDLLDTPEDIPFLSTLIQREIIYRLLRSPQGAHLRAIATLGEQSHRTAKAVAWLRTNFAKPLRIEDLASMAQMGVSTLHHHFRSLTAMSPLQYQKHLRLHIARERMLNEGLDASSAAFEVGYESASQFNREYSRFFGQPPMRDIKSRRLTPIANPLTQSLTI</sequence>
<reference evidence="4" key="1">
    <citation type="journal article" date="2014" name="Int. J. Syst. Evol. Microbiol.">
        <title>Complete genome sequence of Corynebacterium casei LMG S-19264T (=DSM 44701T), isolated from a smear-ripened cheese.</title>
        <authorList>
            <consortium name="US DOE Joint Genome Institute (JGI-PGF)"/>
            <person name="Walter F."/>
            <person name="Albersmeier A."/>
            <person name="Kalinowski J."/>
            <person name="Ruckert C."/>
        </authorList>
    </citation>
    <scope>NUCLEOTIDE SEQUENCE</scope>
    <source>
        <strain evidence="4">CGMCC 1.15447</strain>
    </source>
</reference>